<dbReference type="EMBL" id="MW627366">
    <property type="protein sequence ID" value="QTZ83323.1"/>
    <property type="molecule type" value="Genomic_DNA"/>
</dbReference>
<reference evidence="1" key="1">
    <citation type="submission" date="2021-02" db="EMBL/GenBank/DDBJ databases">
        <authorList>
            <person name="Qin X."/>
            <person name="Gong M."/>
            <person name="Yang H."/>
        </authorList>
    </citation>
    <scope>NUCLEOTIDE SEQUENCE</scope>
</reference>
<gene>
    <name evidence="1" type="ORF">phiGM223_57</name>
</gene>
<organism evidence="1 2">
    <name type="scientific">Pseudomonas phage phiGM22-3</name>
    <dbReference type="NCBI Taxonomy" id="2816462"/>
    <lineage>
        <taxon>Viruses</taxon>
        <taxon>Duplodnaviria</taxon>
        <taxon>Heunggongvirae</taxon>
        <taxon>Uroviricota</taxon>
        <taxon>Caudoviricetes</taxon>
        <taxon>Autographivirales</taxon>
        <taxon>Autoscriptoviridae</taxon>
        <taxon>Tunggulvirus</taxon>
        <taxon>Tunggulvirus GM223</taxon>
    </lineage>
</organism>
<dbReference type="Proteomes" id="UP000676975">
    <property type="component" value="Segment"/>
</dbReference>
<protein>
    <submittedName>
        <fullName evidence="1">Uncharacterized protein</fullName>
    </submittedName>
</protein>
<evidence type="ECO:0000313" key="2">
    <source>
        <dbReference type="Proteomes" id="UP000676975"/>
    </source>
</evidence>
<keyword evidence="2" id="KW-1185">Reference proteome</keyword>
<proteinExistence type="predicted"/>
<accession>A0A8T8IVN2</accession>
<sequence>MHKRTNWRYTMEMFVGFVFGLALTVGAIALDVYLSGIPVG</sequence>
<evidence type="ECO:0000313" key="1">
    <source>
        <dbReference type="EMBL" id="QTZ83323.1"/>
    </source>
</evidence>
<name>A0A8T8IVN2_9CAUD</name>